<evidence type="ECO:0000313" key="3">
    <source>
        <dbReference type="EMBL" id="CEK71574.1"/>
    </source>
</evidence>
<feature type="region of interest" description="Disordered" evidence="1">
    <location>
        <begin position="84"/>
        <end position="125"/>
    </location>
</feature>
<proteinExistence type="predicted"/>
<accession>A0A0B6ZSQ2</accession>
<organism evidence="2">
    <name type="scientific">Arion vulgaris</name>
    <dbReference type="NCBI Taxonomy" id="1028688"/>
    <lineage>
        <taxon>Eukaryota</taxon>
        <taxon>Metazoa</taxon>
        <taxon>Spiralia</taxon>
        <taxon>Lophotrochozoa</taxon>
        <taxon>Mollusca</taxon>
        <taxon>Gastropoda</taxon>
        <taxon>Heterobranchia</taxon>
        <taxon>Euthyneura</taxon>
        <taxon>Panpulmonata</taxon>
        <taxon>Eupulmonata</taxon>
        <taxon>Stylommatophora</taxon>
        <taxon>Helicina</taxon>
        <taxon>Arionoidea</taxon>
        <taxon>Arionidae</taxon>
        <taxon>Arion</taxon>
    </lineage>
</organism>
<protein>
    <submittedName>
        <fullName evidence="2">Uncharacterized protein</fullName>
    </submittedName>
</protein>
<dbReference type="EMBL" id="HACG01024708">
    <property type="protein sequence ID" value="CEK71573.1"/>
    <property type="molecule type" value="Transcribed_RNA"/>
</dbReference>
<reference evidence="2" key="1">
    <citation type="submission" date="2014-12" db="EMBL/GenBank/DDBJ databases">
        <title>Insight into the proteome of Arion vulgaris.</title>
        <authorList>
            <person name="Aradska J."/>
            <person name="Bulat T."/>
            <person name="Smidak R."/>
            <person name="Sarate P."/>
            <person name="Gangsoo J."/>
            <person name="Sialana F."/>
            <person name="Bilban M."/>
            <person name="Lubec G."/>
        </authorList>
    </citation>
    <scope>NUCLEOTIDE SEQUENCE</scope>
    <source>
        <tissue evidence="2">Skin</tissue>
    </source>
</reference>
<gene>
    <name evidence="2" type="primary">ORF78962</name>
    <name evidence="3" type="synonym">ORF78964</name>
</gene>
<name>A0A0B6ZSQ2_9EUPU</name>
<dbReference type="EMBL" id="HACG01024709">
    <property type="protein sequence ID" value="CEK71574.1"/>
    <property type="molecule type" value="Transcribed_RNA"/>
</dbReference>
<evidence type="ECO:0000256" key="1">
    <source>
        <dbReference type="SAM" id="MobiDB-lite"/>
    </source>
</evidence>
<evidence type="ECO:0000313" key="2">
    <source>
        <dbReference type="EMBL" id="CEK71573.1"/>
    </source>
</evidence>
<dbReference type="AlphaFoldDB" id="A0A0B6ZSQ2"/>
<sequence length="125" mass="13666">MKRKASGKINDERPAKIVKEDTTATLEGTLNAMLRIDSVQKPALSPVKLSSIRKRKVAVRRQPTVKKVPVEAMESELLFPSLTKSATVKMQEGGPSSPRRTRSGQKSIPLTKKDTIHLASSSSKS</sequence>